<organism evidence="3">
    <name type="scientific">Streptomyces sp. R44</name>
    <dbReference type="NCBI Taxonomy" id="3238633"/>
    <lineage>
        <taxon>Bacteria</taxon>
        <taxon>Bacillati</taxon>
        <taxon>Actinomycetota</taxon>
        <taxon>Actinomycetes</taxon>
        <taxon>Kitasatosporales</taxon>
        <taxon>Streptomycetaceae</taxon>
        <taxon>Streptomyces</taxon>
    </lineage>
</organism>
<dbReference type="RefSeq" id="WP_369145484.1">
    <property type="nucleotide sequence ID" value="NZ_CP163444.1"/>
</dbReference>
<dbReference type="InterPro" id="IPR035992">
    <property type="entry name" value="Ricin_B-like_lectins"/>
</dbReference>
<proteinExistence type="predicted"/>
<reference evidence="3" key="1">
    <citation type="submission" date="2024-07" db="EMBL/GenBank/DDBJ databases">
        <authorList>
            <person name="Yu S.T."/>
        </authorList>
    </citation>
    <scope>NUCLEOTIDE SEQUENCE</scope>
    <source>
        <strain evidence="3">R44</strain>
    </source>
</reference>
<dbReference type="InterPro" id="IPR000772">
    <property type="entry name" value="Ricin_B_lectin"/>
</dbReference>
<sequence length="200" mass="21186">MSPTVRRASRAAVCLAFAAAGALSLVQAPAMSAPQAPVGTGWYQIRAKHSGMCLDVANFSFSHAAAVVQATCGSGHNQQWRLLPQGDSKYKIQVRHSGMCLDVAWGSRQHGAPVVQSTCNGGSNQVWWFVQPPGRAPLVDSSIGQVPRTGNSVGIVVDHTGMVLDVAWDSLQHGAKIVQATPPGGEPAINQQWQFLRAPQ</sequence>
<evidence type="ECO:0000313" key="3">
    <source>
        <dbReference type="EMBL" id="XDQ72868.1"/>
    </source>
</evidence>
<keyword evidence="1" id="KW-0732">Signal</keyword>
<dbReference type="Gene3D" id="2.80.10.50">
    <property type="match status" value="3"/>
</dbReference>
<evidence type="ECO:0000259" key="2">
    <source>
        <dbReference type="SMART" id="SM00458"/>
    </source>
</evidence>
<dbReference type="EMBL" id="CP163444">
    <property type="protein sequence ID" value="XDQ72868.1"/>
    <property type="molecule type" value="Genomic_DNA"/>
</dbReference>
<dbReference type="AlphaFoldDB" id="A0AB39SZV5"/>
<feature type="chain" id="PRO_5044269985" evidence="1">
    <location>
        <begin position="33"/>
        <end position="200"/>
    </location>
</feature>
<feature type="signal peptide" evidence="1">
    <location>
        <begin position="1"/>
        <end position="32"/>
    </location>
</feature>
<dbReference type="Pfam" id="PF14200">
    <property type="entry name" value="RicinB_lectin_2"/>
    <property type="match status" value="1"/>
</dbReference>
<dbReference type="CDD" id="cd00161">
    <property type="entry name" value="beta-trefoil_Ricin-like"/>
    <property type="match status" value="1"/>
</dbReference>
<feature type="domain" description="Ricin B lectin" evidence="2">
    <location>
        <begin position="39"/>
        <end position="196"/>
    </location>
</feature>
<name>A0AB39SZV5_9ACTN</name>
<dbReference type="SMART" id="SM00458">
    <property type="entry name" value="RICIN"/>
    <property type="match status" value="1"/>
</dbReference>
<gene>
    <name evidence="3" type="ORF">AB5J54_21250</name>
</gene>
<evidence type="ECO:0000256" key="1">
    <source>
        <dbReference type="SAM" id="SignalP"/>
    </source>
</evidence>
<dbReference type="PROSITE" id="PS50231">
    <property type="entry name" value="RICIN_B_LECTIN"/>
    <property type="match status" value="1"/>
</dbReference>
<dbReference type="SUPFAM" id="SSF50370">
    <property type="entry name" value="Ricin B-like lectins"/>
    <property type="match status" value="1"/>
</dbReference>
<accession>A0AB39SZV5</accession>
<protein>
    <submittedName>
        <fullName evidence="3">RICIN domain-containing protein</fullName>
    </submittedName>
</protein>